<name>A0A5B0L1S7_9PROT</name>
<sequence>MTTSPTPAPLSARLRNLLEADPVRHSGTAHDVCDQAADLIDTLTARIAELEAKSRRLKIECVSWKSLHERFAGHLRRAYNVALKAGGSPRHGEFDTAEAITDIATDRDAVLARATQAEAERDAAQAALAGLLRLTGTDTPSAAVSVVATMIAGADASAYGGVVRAYGDAKAALATARKDYAAVMAAIGTESIVNVPELVANLRAALAAAEAREAALRIVLANAARFVRHLAETESDEEIYASACKCETDIDAALSAGAQQAREVSHG</sequence>
<dbReference type="AlphaFoldDB" id="A0A5B0L1S7"/>
<evidence type="ECO:0000256" key="1">
    <source>
        <dbReference type="SAM" id="Coils"/>
    </source>
</evidence>
<proteinExistence type="predicted"/>
<feature type="coiled-coil region" evidence="1">
    <location>
        <begin position="33"/>
        <end position="60"/>
    </location>
</feature>
<protein>
    <submittedName>
        <fullName evidence="2">Uncharacterized protein</fullName>
    </submittedName>
</protein>
<dbReference type="EMBL" id="VEWN01000002">
    <property type="protein sequence ID" value="KAA1057204.1"/>
    <property type="molecule type" value="Genomic_DNA"/>
</dbReference>
<organism evidence="2 3">
    <name type="scientific">Azospirillum argentinense</name>
    <dbReference type="NCBI Taxonomy" id="2970906"/>
    <lineage>
        <taxon>Bacteria</taxon>
        <taxon>Pseudomonadati</taxon>
        <taxon>Pseudomonadota</taxon>
        <taxon>Alphaproteobacteria</taxon>
        <taxon>Rhodospirillales</taxon>
        <taxon>Azospirillaceae</taxon>
        <taxon>Azospirillum</taxon>
    </lineage>
</organism>
<comment type="caution">
    <text evidence="2">The sequence shown here is derived from an EMBL/GenBank/DDBJ whole genome shotgun (WGS) entry which is preliminary data.</text>
</comment>
<accession>A0A5B0L1S7</accession>
<evidence type="ECO:0000313" key="3">
    <source>
        <dbReference type="Proteomes" id="UP000325333"/>
    </source>
</evidence>
<dbReference type="Proteomes" id="UP000325333">
    <property type="component" value="Unassembled WGS sequence"/>
</dbReference>
<gene>
    <name evidence="2" type="ORF">FH063_001372</name>
</gene>
<dbReference type="RefSeq" id="WP_149648886.1">
    <property type="nucleotide sequence ID" value="NZ_VEWN01000002.1"/>
</dbReference>
<feature type="coiled-coil region" evidence="1">
    <location>
        <begin position="107"/>
        <end position="134"/>
    </location>
</feature>
<reference evidence="2 3" key="1">
    <citation type="submission" date="2019-07" db="EMBL/GenBank/DDBJ databases">
        <title>Genome sequencing of the stress-tolerant strain Azospirillum brasilense Az19.</title>
        <authorList>
            <person name="Maroniche G.A."/>
            <person name="Garcia J.E."/>
            <person name="Pagnussat L."/>
            <person name="Amenta M."/>
            <person name="Creus C.M."/>
        </authorList>
    </citation>
    <scope>NUCLEOTIDE SEQUENCE [LARGE SCALE GENOMIC DNA]</scope>
    <source>
        <strain evidence="2 3">Az19</strain>
    </source>
</reference>
<evidence type="ECO:0000313" key="2">
    <source>
        <dbReference type="EMBL" id="KAA1057204.1"/>
    </source>
</evidence>
<keyword evidence="1" id="KW-0175">Coiled coil</keyword>